<sequence length="1837" mass="196191">MSGIDGNEPTRYNYAAADTLKSNAETLASALDGQSGSRASYASTAMDEFRGYFSEVFSSNADVASRSREALSSSLSSLAGFVAELKDAAEAEDQRREEARAWEERQQARESNAFRAGWHDFTSFLGFGDDPKPPDPEPEPRLTAEEVNVQGREVRVPGGGSSTSSARPEDLRSFQTGIQNLDDALATNFSNFESALNAYESFCNGRWGTLSAQSLVSALRDWFEANSQDADWAGEVAAAFEDADNSDVTTIADASIAAALASAGVDAHRDDFTIEPFSAIGTPPTTGFADDPVNTATGNFLEPEHDLQFAGAAASLAFNRMYNSLDDRTGVFGPGWSSIVDTRLEIGDEGASFVMADGRQIDFPRAGTGWDRAVGENFWLTERPAAELTAIDHHVAIDRVRLVTDNAGGWWAFSLAGAWLGTGHGPGTAVNVVRDDAGQILRLSHERGRFIDIDYVDDRVASLSASDGRRIQYLYDEQRRLIGVTDAVGTRTYRWNEAGLVDQVVAADGVVEAENFYDDHGRVTRQLTPYGRSVRFAYLRGRVTSVSTDDGTGANTWISDRKGRVVGIIDADGRRQSMAYDPQGNIVSSTDRDGQVTVHVYDNRGRISRTVTPEGADITYGYDDADRVTTVVTASGGVVEYEYANDTDRNPAVITDPEGGRTELTWDNGLLLAVVDPEGVRLAFRYDSHGELIAVTNAVGDTARMVRDQAGRVVEAITPMGATTHYHYDDIGLLVARQEPDGAIWRFEHGAGGKLTTIIDPYGARTELGYGVHGELVTTTDPLGRTITKDFDEFGNIAKVLLPDGAEWGFTHDALSRLREIIDPADGVWSRDYDVNGQLAAMVDPTGVRNDVTRSRTDGIATIRNAFEHTTVDADEYGRPIRVAQTDGTEELITYDACGRPVELVDADGGLTKLERDLAGRITTLTTPSGQRTRYEYDACGRPVAATDHTGARTTLTYDAASRVIARTNPAGDVTTIDYDAAGRVTRETIPGVGAARYRYDKLGRIVGAQDSRYGQRTFGYDAAGQLIKVVNGVGGVTRYEYDQRGRMVKIIDPTGGVTKRTYTHLDHLASSTDPLGRATTAIYDAAGRQLSQTDPDGNITEWTHDEAGRETGMKVNGCWIVQLAPDARSRTTTIADYTHDDHEVTHTLTYSRLGQLIERVTAIDGQARTTQWDYDADGRRTALVDADGARTEYQRDMTGRISQISHSTLGDIQLAYDAAGRIREARAGNQIQTWEHVDGFSAVHTRTDPSGVSVTRITRDDSGRIVQLDGPDGITEYLYDNACQLTHAKSAAGTCSWTYDLGGRLVNEATPAGQRALDYDAAGQLVTVTEPDGTQVDYHYDGQGRRVRAASTEGTTHYSWDARGWLAKIIDQDAEGQHRTDLWVNALGELAEVDGTGLQWDIAAGTPNLIGVEATPVFQGPAGLTGVGNQWEPSGWRAARATATDDPWQVLAAASGASGGLPGGLGLTADGGVQVAGLEWMGARAYDPVARGFLSVDPLAPPVGAGWSANPYSYAGNDPLHAIDPHGLAPVTDAELQAYSESLQGPLANAAGAVGDWWSNNWEYVAAGAAIAVGVGVMATGVGGPLGAAMISGALISGGVSTGTQKYSNGSVDWATVGKETLIGGAMGGLGAGASNLTSSLLLRQSSSVRTAAATHASQSTVSRAGNGFTAMLNGNTKLAAAARIEARTSQNMQVDNLVRSVAGDTVSTMTTANASYLTDVATDSNKDFSVEGLIVANGEGLFKSTLTGTMNFGTGGFRISNDMPTSNGLGAFSRDVGTNMATDSLTNYVGWQMQDHVHGGVTSQDRTADTFNSGLTNVGSGLHQSFPSLHIHQGG</sequence>
<proteinExistence type="predicted"/>
<dbReference type="InterPro" id="IPR022385">
    <property type="entry name" value="Rhs_assc_core"/>
</dbReference>
<dbReference type="EMBL" id="BAAAMN010000034">
    <property type="protein sequence ID" value="GAA2037815.1"/>
    <property type="molecule type" value="Genomic_DNA"/>
</dbReference>
<feature type="region of interest" description="Disordered" evidence="2">
    <location>
        <begin position="127"/>
        <end position="146"/>
    </location>
</feature>
<evidence type="ECO:0000259" key="4">
    <source>
        <dbReference type="Pfam" id="PF25023"/>
    </source>
</evidence>
<feature type="compositionally biased region" description="Basic and acidic residues" evidence="2">
    <location>
        <begin position="129"/>
        <end position="144"/>
    </location>
</feature>
<keyword evidence="1" id="KW-0677">Repeat</keyword>
<evidence type="ECO:0000313" key="6">
    <source>
        <dbReference type="Proteomes" id="UP001501461"/>
    </source>
</evidence>
<feature type="domain" description="Teneurin-like YD-shell" evidence="4">
    <location>
        <begin position="706"/>
        <end position="847"/>
    </location>
</feature>
<comment type="caution">
    <text evidence="5">The sequence shown here is derived from an EMBL/GenBank/DDBJ whole genome shotgun (WGS) entry which is preliminary data.</text>
</comment>
<feature type="domain" description="DUF6531" evidence="3">
    <location>
        <begin position="291"/>
        <end position="363"/>
    </location>
</feature>
<dbReference type="NCBIfam" id="TIGR01643">
    <property type="entry name" value="YD_repeat_2x"/>
    <property type="match status" value="14"/>
</dbReference>
<dbReference type="InterPro" id="IPR031325">
    <property type="entry name" value="RHS_repeat"/>
</dbReference>
<feature type="domain" description="Teneurin-like YD-shell" evidence="4">
    <location>
        <begin position="573"/>
        <end position="696"/>
    </location>
</feature>
<evidence type="ECO:0000259" key="3">
    <source>
        <dbReference type="Pfam" id="PF20148"/>
    </source>
</evidence>
<dbReference type="InterPro" id="IPR050708">
    <property type="entry name" value="T6SS_VgrG/RHS"/>
</dbReference>
<dbReference type="Pfam" id="PF20148">
    <property type="entry name" value="DUF6531"/>
    <property type="match status" value="1"/>
</dbReference>
<dbReference type="PANTHER" id="PTHR32305:SF15">
    <property type="entry name" value="PROTEIN RHSA-RELATED"/>
    <property type="match status" value="1"/>
</dbReference>
<dbReference type="Pfam" id="PF25023">
    <property type="entry name" value="TEN_YD-shell"/>
    <property type="match status" value="3"/>
</dbReference>
<dbReference type="Pfam" id="PF05593">
    <property type="entry name" value="RHS_repeat"/>
    <property type="match status" value="3"/>
</dbReference>
<accession>A0ABP5G0U3</accession>
<dbReference type="RefSeq" id="WP_343957760.1">
    <property type="nucleotide sequence ID" value="NZ_BAAAMN010000034.1"/>
</dbReference>
<keyword evidence="6" id="KW-1185">Reference proteome</keyword>
<organism evidence="5 6">
    <name type="scientific">Yaniella flava</name>
    <dbReference type="NCBI Taxonomy" id="287930"/>
    <lineage>
        <taxon>Bacteria</taxon>
        <taxon>Bacillati</taxon>
        <taxon>Actinomycetota</taxon>
        <taxon>Actinomycetes</taxon>
        <taxon>Micrococcales</taxon>
        <taxon>Micrococcaceae</taxon>
        <taxon>Yaniella</taxon>
    </lineage>
</organism>
<gene>
    <name evidence="5" type="ORF">GCM10009720_17880</name>
</gene>
<dbReference type="InterPro" id="IPR045351">
    <property type="entry name" value="DUF6531"/>
</dbReference>
<protein>
    <recommendedName>
        <fullName evidence="7">Type IV secretion protein Rhs</fullName>
    </recommendedName>
</protein>
<reference evidence="6" key="1">
    <citation type="journal article" date="2019" name="Int. J. Syst. Evol. Microbiol.">
        <title>The Global Catalogue of Microorganisms (GCM) 10K type strain sequencing project: providing services to taxonomists for standard genome sequencing and annotation.</title>
        <authorList>
            <consortium name="The Broad Institute Genomics Platform"/>
            <consortium name="The Broad Institute Genome Sequencing Center for Infectious Disease"/>
            <person name="Wu L."/>
            <person name="Ma J."/>
        </authorList>
    </citation>
    <scope>NUCLEOTIDE SEQUENCE [LARGE SCALE GENOMIC DNA]</scope>
    <source>
        <strain evidence="6">JCM 13595</strain>
    </source>
</reference>
<dbReference type="Proteomes" id="UP001501461">
    <property type="component" value="Unassembled WGS sequence"/>
</dbReference>
<evidence type="ECO:0008006" key="7">
    <source>
        <dbReference type="Google" id="ProtNLM"/>
    </source>
</evidence>
<dbReference type="InterPro" id="IPR006530">
    <property type="entry name" value="YD"/>
</dbReference>
<dbReference type="SUPFAM" id="SSF101908">
    <property type="entry name" value="Putative isomerase YbhE"/>
    <property type="match status" value="1"/>
</dbReference>
<evidence type="ECO:0000256" key="1">
    <source>
        <dbReference type="ARBA" id="ARBA00022737"/>
    </source>
</evidence>
<name>A0ABP5G0U3_9MICC</name>
<dbReference type="Gene3D" id="2.180.10.10">
    <property type="entry name" value="RHS repeat-associated core"/>
    <property type="match status" value="6"/>
</dbReference>
<dbReference type="InterPro" id="IPR056823">
    <property type="entry name" value="TEN-like_YD-shell"/>
</dbReference>
<dbReference type="NCBIfam" id="TIGR03696">
    <property type="entry name" value="Rhs_assc_core"/>
    <property type="match status" value="1"/>
</dbReference>
<evidence type="ECO:0000313" key="5">
    <source>
        <dbReference type="EMBL" id="GAA2037815.1"/>
    </source>
</evidence>
<evidence type="ECO:0000256" key="2">
    <source>
        <dbReference type="SAM" id="MobiDB-lite"/>
    </source>
</evidence>
<feature type="domain" description="Teneurin-like YD-shell" evidence="4">
    <location>
        <begin position="913"/>
        <end position="1071"/>
    </location>
</feature>
<dbReference type="PANTHER" id="PTHR32305">
    <property type="match status" value="1"/>
</dbReference>